<feature type="domain" description="CMP/dCMP-type deaminase" evidence="5">
    <location>
        <begin position="250"/>
        <end position="448"/>
    </location>
</feature>
<dbReference type="PANTHER" id="PTHR11086:SF18">
    <property type="entry name" value="DEOXYCYTIDYLATE DEAMINASE"/>
    <property type="match status" value="1"/>
</dbReference>
<proteinExistence type="inferred from homology"/>
<dbReference type="PROSITE" id="PS51747">
    <property type="entry name" value="CYT_DCMP_DEAMINASES_2"/>
    <property type="match status" value="1"/>
</dbReference>
<protein>
    <recommendedName>
        <fullName evidence="5">CMP/dCMP-type deaminase domain-containing protein</fullName>
    </recommendedName>
</protein>
<accession>A0A166Z2P2</accession>
<evidence type="ECO:0000256" key="4">
    <source>
        <dbReference type="ARBA" id="ARBA00022833"/>
    </source>
</evidence>
<evidence type="ECO:0000313" key="6">
    <source>
        <dbReference type="EMBL" id="KZN43766.1"/>
    </source>
</evidence>
<dbReference type="EMBL" id="AUXT01000202">
    <property type="protein sequence ID" value="KZN43766.1"/>
    <property type="molecule type" value="Genomic_DNA"/>
</dbReference>
<dbReference type="GO" id="GO:0005737">
    <property type="term" value="C:cytoplasm"/>
    <property type="evidence" value="ECO:0007669"/>
    <property type="project" value="TreeGrafter"/>
</dbReference>
<dbReference type="AlphaFoldDB" id="A0A166Z2P2"/>
<dbReference type="RefSeq" id="WP_063378837.1">
    <property type="nucleotide sequence ID" value="NZ_AUXT01000202.1"/>
</dbReference>
<gene>
    <name evidence="6" type="ORF">N482_18765</name>
</gene>
<dbReference type="SUPFAM" id="SSF50249">
    <property type="entry name" value="Nucleic acid-binding proteins"/>
    <property type="match status" value="1"/>
</dbReference>
<dbReference type="OrthoDB" id="9788517at2"/>
<dbReference type="Pfam" id="PF00383">
    <property type="entry name" value="dCMP_cyt_deam_1"/>
    <property type="match status" value="1"/>
</dbReference>
<dbReference type="PATRIC" id="fig|1365253.3.peg.4520"/>
<dbReference type="Proteomes" id="UP000076587">
    <property type="component" value="Unassembled WGS sequence"/>
</dbReference>
<dbReference type="InterPro" id="IPR012340">
    <property type="entry name" value="NA-bd_OB-fold"/>
</dbReference>
<evidence type="ECO:0000256" key="2">
    <source>
        <dbReference type="ARBA" id="ARBA00022723"/>
    </source>
</evidence>
<comment type="caution">
    <text evidence="6">The sequence shown here is derived from an EMBL/GenBank/DDBJ whole genome shotgun (WGS) entry which is preliminary data.</text>
</comment>
<dbReference type="GO" id="GO:0004132">
    <property type="term" value="F:dCMP deaminase activity"/>
    <property type="evidence" value="ECO:0007669"/>
    <property type="project" value="TreeGrafter"/>
</dbReference>
<keyword evidence="3" id="KW-0378">Hydrolase</keyword>
<dbReference type="Gene3D" id="3.40.50.300">
    <property type="entry name" value="P-loop containing nucleotide triphosphate hydrolases"/>
    <property type="match status" value="1"/>
</dbReference>
<evidence type="ECO:0000259" key="5">
    <source>
        <dbReference type="PROSITE" id="PS51747"/>
    </source>
</evidence>
<dbReference type="InterPro" id="IPR016192">
    <property type="entry name" value="APOBEC/CMP_deaminase_Zn-bd"/>
</dbReference>
<sequence>MNKYEIFIALVAPRGINIDVISEQLSNAAQEYEYDVKKISLIDLTSSDNLLHTDVNRNDIDVQSERLQKLRKELHEQVENKTAVKPVSNDIHQLLSWLFIKKIQLARATSDKNIFYIIDHVTHPDELKALKQVYGDSLFTIGVTNSLQGRICDKKEQILSEEPKLKAPEALSKSVTDIVDDYLTEVRSNIDEFDYYNHVRGAYLQSDFFINLNSSELEKDRGGQTQSDSIKKTIERFVDLIFGAPNITPLKQEHSMFLAYTSALRSGDLSRQVGSTIVNDINDVVAMGANEVPKSGGGQYWADGSYVAHTEDNEKLFKSKEDQRDYALGHDTNVTVRESMAKELVALLHEKGLIISDKKSQVEETLLSSPLKDITEYGRVVHAEMSALMSAARNGTLVKGMHMFCTTYPCHNCAKHLVAAGIKKVYYIEPYPKSRAVDSHTDAIFDPESLNIDFDISASGDDSDSSYIQSLRDKVYQAFEEGTLINNKTTLAGKDKLIFEPFFGVGPRRYVDLFSMSMGSGRALKRKSGSKAILLDRTSNNEPRVPIKSNQNEFYEQEYFTNLNNRLDTDINSLCDSAIKIFSDKHKSLSGDRLRSTVKFWHHKLSYGYIICPNGGDDFPFNRQNIEDDQYTPSDGDKVSFQSLKGNKKIFADKIIQE</sequence>
<dbReference type="GO" id="GO:0008270">
    <property type="term" value="F:zinc ion binding"/>
    <property type="evidence" value="ECO:0007669"/>
    <property type="project" value="InterPro"/>
</dbReference>
<evidence type="ECO:0000256" key="3">
    <source>
        <dbReference type="ARBA" id="ARBA00022801"/>
    </source>
</evidence>
<dbReference type="SUPFAM" id="SSF53927">
    <property type="entry name" value="Cytidine deaminase-like"/>
    <property type="match status" value="1"/>
</dbReference>
<dbReference type="InterPro" id="IPR016193">
    <property type="entry name" value="Cytidine_deaminase-like"/>
</dbReference>
<dbReference type="InterPro" id="IPR027417">
    <property type="entry name" value="P-loop_NTPase"/>
</dbReference>
<dbReference type="PANTHER" id="PTHR11086">
    <property type="entry name" value="DEOXYCYTIDYLATE DEAMINASE-RELATED"/>
    <property type="match status" value="1"/>
</dbReference>
<evidence type="ECO:0000256" key="1">
    <source>
        <dbReference type="ARBA" id="ARBA00006576"/>
    </source>
</evidence>
<dbReference type="InterPro" id="IPR002125">
    <property type="entry name" value="CMP_dCMP_dom"/>
</dbReference>
<comment type="similarity">
    <text evidence="1">Belongs to the cytidine and deoxycytidylate deaminase family.</text>
</comment>
<evidence type="ECO:0000313" key="7">
    <source>
        <dbReference type="Proteomes" id="UP000076587"/>
    </source>
</evidence>
<keyword evidence="2" id="KW-0479">Metal-binding</keyword>
<dbReference type="Gene3D" id="2.40.50.140">
    <property type="entry name" value="Nucleic acid-binding proteins"/>
    <property type="match status" value="1"/>
</dbReference>
<reference evidence="6 7" key="1">
    <citation type="submission" date="2013-07" db="EMBL/GenBank/DDBJ databases">
        <title>Comparative Genomic and Metabolomic Analysis of Twelve Strains of Pseudoalteromonas luteoviolacea.</title>
        <authorList>
            <person name="Vynne N.G."/>
            <person name="Mansson M."/>
            <person name="Gram L."/>
        </authorList>
    </citation>
    <scope>NUCLEOTIDE SEQUENCE [LARGE SCALE GENOMIC DNA]</scope>
    <source>
        <strain evidence="6 7">NCIMB 1942</strain>
    </source>
</reference>
<dbReference type="PROSITE" id="PS00903">
    <property type="entry name" value="CYT_DCMP_DEAMINASES_1"/>
    <property type="match status" value="1"/>
</dbReference>
<name>A0A166Z2P2_9GAMM</name>
<organism evidence="6 7">
    <name type="scientific">Pseudoalteromonas luteoviolacea NCIMB 1942</name>
    <dbReference type="NCBI Taxonomy" id="1365253"/>
    <lineage>
        <taxon>Bacteria</taxon>
        <taxon>Pseudomonadati</taxon>
        <taxon>Pseudomonadota</taxon>
        <taxon>Gammaproteobacteria</taxon>
        <taxon>Alteromonadales</taxon>
        <taxon>Pseudoalteromonadaceae</taxon>
        <taxon>Pseudoalteromonas</taxon>
    </lineage>
</organism>
<dbReference type="InterPro" id="IPR015517">
    <property type="entry name" value="dCMP_deaminase-rel"/>
</dbReference>
<dbReference type="Gene3D" id="3.40.140.10">
    <property type="entry name" value="Cytidine Deaminase, domain 2"/>
    <property type="match status" value="1"/>
</dbReference>
<keyword evidence="4" id="KW-0862">Zinc</keyword>